<evidence type="ECO:0000313" key="16">
    <source>
        <dbReference type="Proteomes" id="UP000015101"/>
    </source>
</evidence>
<dbReference type="SMART" id="SM00399">
    <property type="entry name" value="ZnF_C4"/>
    <property type="match status" value="1"/>
</dbReference>
<gene>
    <name evidence="15" type="primary">20194607</name>
    <name evidence="14" type="ORF">HELRODRAFT_103307</name>
</gene>
<dbReference type="RefSeq" id="XP_009028197.1">
    <property type="nucleotide sequence ID" value="XM_009029949.1"/>
</dbReference>
<comment type="similarity">
    <text evidence="10">Belongs to the nuclear hormone receptor family.</text>
</comment>
<evidence type="ECO:0000256" key="1">
    <source>
        <dbReference type="ARBA" id="ARBA00004123"/>
    </source>
</evidence>
<reference evidence="16" key="1">
    <citation type="submission" date="2012-12" db="EMBL/GenBank/DDBJ databases">
        <authorList>
            <person name="Hellsten U."/>
            <person name="Grimwood J."/>
            <person name="Chapman J.A."/>
            <person name="Shapiro H."/>
            <person name="Aerts A."/>
            <person name="Otillar R.P."/>
            <person name="Terry A.Y."/>
            <person name="Boore J.L."/>
            <person name="Simakov O."/>
            <person name="Marletaz F."/>
            <person name="Cho S.-J."/>
            <person name="Edsinger-Gonzales E."/>
            <person name="Havlak P."/>
            <person name="Kuo D.-H."/>
            <person name="Larsson T."/>
            <person name="Lv J."/>
            <person name="Arendt D."/>
            <person name="Savage R."/>
            <person name="Osoegawa K."/>
            <person name="de Jong P."/>
            <person name="Lindberg D.R."/>
            <person name="Seaver E.C."/>
            <person name="Weisblat D.A."/>
            <person name="Putnam N.H."/>
            <person name="Grigoriev I.V."/>
            <person name="Rokhsar D.S."/>
        </authorList>
    </citation>
    <scope>NUCLEOTIDE SEQUENCE</scope>
</reference>
<dbReference type="InterPro" id="IPR050200">
    <property type="entry name" value="Nuclear_hormone_rcpt_NR3"/>
</dbReference>
<keyword evidence="3 10" id="KW-0863">Zinc-finger</keyword>
<keyword evidence="16" id="KW-1185">Reference proteome</keyword>
<keyword evidence="2 10" id="KW-0479">Metal-binding</keyword>
<keyword evidence="4 10" id="KW-0862">Zinc</keyword>
<keyword evidence="7 10" id="KW-0804">Transcription</keyword>
<feature type="compositionally biased region" description="Low complexity" evidence="11">
    <location>
        <begin position="225"/>
        <end position="239"/>
    </location>
</feature>
<dbReference type="PROSITE" id="PS51030">
    <property type="entry name" value="NUCLEAR_REC_DBD_2"/>
    <property type="match status" value="1"/>
</dbReference>
<feature type="compositionally biased region" description="Polar residues" evidence="11">
    <location>
        <begin position="341"/>
        <end position="351"/>
    </location>
</feature>
<dbReference type="SUPFAM" id="SSF48508">
    <property type="entry name" value="Nuclear receptor ligand-binding domain"/>
    <property type="match status" value="1"/>
</dbReference>
<dbReference type="PROSITE" id="PS00031">
    <property type="entry name" value="NUCLEAR_REC_DBD_1"/>
    <property type="match status" value="1"/>
</dbReference>
<dbReference type="SUPFAM" id="SSF57716">
    <property type="entry name" value="Glucocorticoid receptor-like (DNA-binding domain)"/>
    <property type="match status" value="1"/>
</dbReference>
<reference evidence="14 16" key="2">
    <citation type="journal article" date="2013" name="Nature">
        <title>Insights into bilaterian evolution from three spiralian genomes.</title>
        <authorList>
            <person name="Simakov O."/>
            <person name="Marletaz F."/>
            <person name="Cho S.J."/>
            <person name="Edsinger-Gonzales E."/>
            <person name="Havlak P."/>
            <person name="Hellsten U."/>
            <person name="Kuo D.H."/>
            <person name="Larsson T."/>
            <person name="Lv J."/>
            <person name="Arendt D."/>
            <person name="Savage R."/>
            <person name="Osoegawa K."/>
            <person name="de Jong P."/>
            <person name="Grimwood J."/>
            <person name="Chapman J.A."/>
            <person name="Shapiro H."/>
            <person name="Aerts A."/>
            <person name="Otillar R.P."/>
            <person name="Terry A.Y."/>
            <person name="Boore J.L."/>
            <person name="Grigoriev I.V."/>
            <person name="Lindberg D.R."/>
            <person name="Seaver E.C."/>
            <person name="Weisblat D.A."/>
            <person name="Putnam N.H."/>
            <person name="Rokhsar D.S."/>
        </authorList>
    </citation>
    <scope>NUCLEOTIDE SEQUENCE</scope>
</reference>
<sequence length="614" mass="68495">MMMEATEEGEQNSIPSYSYQNEVRTEIVVDENMKIKLSSSSSSPPPPTTSATTTSATTTTTNNELKFPKKSKNYVDKLLHFKQQQQQQSQQQKQPNPHGVFIDVNNAILQNIQIKSEPSRISYIVKTKSSSSSASNSTNNISKNINNNINSNDDDINKDENINNGIIIGSNNNDEAPHKQILLQNYSKNDVSREHSVIELKETASPQLPSTPPTSSPHHHRHHSASSLSNHSINTSPSSMIDVTTNINLQQLQQQMDSSNCLVCGDRGSGFHYSTFSCEGCKGFFKRTVQKSMVYACRESGHCDVNKLTRNNCQYCRFQKCLEMGMKKEAVREDRTPGGRQKNTNLMNSVNKKLRVDGSDGNDCRSSSSLSSSSSSTLHSPELDDLIKRLVDAQPHLSPSTQDLPSYKQQSLNSSTILEMGNLMHFGYLELRLIIAWARKVPGFGKLSPVDQIALLKSSFMELNVLRLAFRSLDCDGCVRFTEGLEIPLQKCSDVRLGKELVKLTLEFINRLRFTNIDSTEFAILCSIVLTYPDASGLADKRSVSSLQSRLLDCLQHYTNANYPSEPRRSCRLLLRLPSLRTISAHAAEMFLSLSLEGNVKMNDLVLEIINKIG</sequence>
<dbReference type="EMBL" id="AMQM01007299">
    <property type="status" value="NOT_ANNOTATED_CDS"/>
    <property type="molecule type" value="Genomic_DNA"/>
</dbReference>
<dbReference type="GO" id="GO:0000785">
    <property type="term" value="C:chromatin"/>
    <property type="evidence" value="ECO:0000318"/>
    <property type="project" value="GO_Central"/>
</dbReference>
<keyword evidence="9 10" id="KW-0539">Nucleus</keyword>
<organism evidence="15 16">
    <name type="scientific">Helobdella robusta</name>
    <name type="common">Californian leech</name>
    <dbReference type="NCBI Taxonomy" id="6412"/>
    <lineage>
        <taxon>Eukaryota</taxon>
        <taxon>Metazoa</taxon>
        <taxon>Spiralia</taxon>
        <taxon>Lophotrochozoa</taxon>
        <taxon>Annelida</taxon>
        <taxon>Clitellata</taxon>
        <taxon>Hirudinea</taxon>
        <taxon>Rhynchobdellida</taxon>
        <taxon>Glossiphoniidae</taxon>
        <taxon>Helobdella</taxon>
    </lineage>
</organism>
<dbReference type="PRINTS" id="PR00398">
    <property type="entry name" value="STRDHORMONER"/>
</dbReference>
<dbReference type="AlphaFoldDB" id="T1EDF5"/>
<feature type="region of interest" description="Disordered" evidence="11">
    <location>
        <begin position="36"/>
        <end position="69"/>
    </location>
</feature>
<evidence type="ECO:0000256" key="8">
    <source>
        <dbReference type="ARBA" id="ARBA00023170"/>
    </source>
</evidence>
<feature type="domain" description="NR LBD" evidence="13">
    <location>
        <begin position="382"/>
        <end position="613"/>
    </location>
</feature>
<feature type="compositionally biased region" description="Low complexity" evidence="11">
    <location>
        <begin position="49"/>
        <end position="61"/>
    </location>
</feature>
<feature type="compositionally biased region" description="Low complexity" evidence="11">
    <location>
        <begin position="366"/>
        <end position="376"/>
    </location>
</feature>
<feature type="region of interest" description="Disordered" evidence="11">
    <location>
        <begin position="127"/>
        <end position="156"/>
    </location>
</feature>
<dbReference type="Proteomes" id="UP000015101">
    <property type="component" value="Unassembled WGS sequence"/>
</dbReference>
<dbReference type="HOGENOM" id="CLU_445022_0_0_1"/>
<dbReference type="PANTHER" id="PTHR48092">
    <property type="entry name" value="KNIRPS-RELATED PROTEIN-RELATED"/>
    <property type="match status" value="1"/>
</dbReference>
<dbReference type="GO" id="GO:0008270">
    <property type="term" value="F:zinc ion binding"/>
    <property type="evidence" value="ECO:0007669"/>
    <property type="project" value="UniProtKB-KW"/>
</dbReference>
<dbReference type="InterPro" id="IPR000536">
    <property type="entry name" value="Nucl_hrmn_rcpt_lig-bd"/>
</dbReference>
<name>T1EDF5_HELRO</name>
<dbReference type="GO" id="GO:0006357">
    <property type="term" value="P:regulation of transcription by RNA polymerase II"/>
    <property type="evidence" value="ECO:0000318"/>
    <property type="project" value="GO_Central"/>
</dbReference>
<evidence type="ECO:0000256" key="11">
    <source>
        <dbReference type="SAM" id="MobiDB-lite"/>
    </source>
</evidence>
<dbReference type="Pfam" id="PF00105">
    <property type="entry name" value="zf-C4"/>
    <property type="match status" value="1"/>
</dbReference>
<dbReference type="GeneID" id="20194607"/>
<accession>T1EDF5</accession>
<dbReference type="Pfam" id="PF00104">
    <property type="entry name" value="Hormone_recep"/>
    <property type="match status" value="1"/>
</dbReference>
<protein>
    <submittedName>
        <fullName evidence="14 15">Uncharacterized protein</fullName>
    </submittedName>
</protein>
<dbReference type="Gene3D" id="1.10.565.10">
    <property type="entry name" value="Retinoid X Receptor"/>
    <property type="match status" value="1"/>
</dbReference>
<comment type="subcellular location">
    <subcellularLocation>
        <location evidence="1 10">Nucleus</location>
    </subcellularLocation>
</comment>
<feature type="compositionally biased region" description="Low complexity" evidence="11">
    <location>
        <begin position="129"/>
        <end position="151"/>
    </location>
</feature>
<dbReference type="EMBL" id="KB097594">
    <property type="protein sequence ID" value="ESN93788.1"/>
    <property type="molecule type" value="Genomic_DNA"/>
</dbReference>
<evidence type="ECO:0000256" key="3">
    <source>
        <dbReference type="ARBA" id="ARBA00022771"/>
    </source>
</evidence>
<dbReference type="OrthoDB" id="5799427at2759"/>
<dbReference type="CDD" id="cd06961">
    <property type="entry name" value="NR_DBD_TR"/>
    <property type="match status" value="1"/>
</dbReference>
<dbReference type="InterPro" id="IPR013088">
    <property type="entry name" value="Znf_NHR/GATA"/>
</dbReference>
<dbReference type="InterPro" id="IPR035500">
    <property type="entry name" value="NHR-like_dom_sf"/>
</dbReference>
<keyword evidence="6 10" id="KW-0238">DNA-binding</keyword>
<evidence type="ECO:0000256" key="2">
    <source>
        <dbReference type="ARBA" id="ARBA00022723"/>
    </source>
</evidence>
<evidence type="ECO:0000256" key="7">
    <source>
        <dbReference type="ARBA" id="ARBA00023163"/>
    </source>
</evidence>
<evidence type="ECO:0000256" key="10">
    <source>
        <dbReference type="RuleBase" id="RU004334"/>
    </source>
</evidence>
<dbReference type="Gene3D" id="3.30.50.10">
    <property type="entry name" value="Erythroid Transcription Factor GATA-1, subunit A"/>
    <property type="match status" value="1"/>
</dbReference>
<dbReference type="InterPro" id="IPR001628">
    <property type="entry name" value="Znf_hrmn_rcpt"/>
</dbReference>
<dbReference type="KEGG" id="hro:HELRODRAFT_103307"/>
<dbReference type="EnsemblMetazoa" id="HelroT103307">
    <property type="protein sequence ID" value="HelroP103307"/>
    <property type="gene ID" value="HelroG103307"/>
</dbReference>
<dbReference type="GO" id="GO:0034056">
    <property type="term" value="F:estrogen response element binding"/>
    <property type="evidence" value="ECO:0000318"/>
    <property type="project" value="GO_Central"/>
</dbReference>
<dbReference type="STRING" id="6412.T1EDF5"/>
<evidence type="ECO:0000313" key="15">
    <source>
        <dbReference type="EnsemblMetazoa" id="HelroP103307"/>
    </source>
</evidence>
<evidence type="ECO:0000259" key="12">
    <source>
        <dbReference type="PROSITE" id="PS51030"/>
    </source>
</evidence>
<reference evidence="15" key="3">
    <citation type="submission" date="2015-06" db="UniProtKB">
        <authorList>
            <consortium name="EnsemblMetazoa"/>
        </authorList>
    </citation>
    <scope>IDENTIFICATION</scope>
</reference>
<feature type="region of interest" description="Disordered" evidence="11">
    <location>
        <begin position="201"/>
        <end position="239"/>
    </location>
</feature>
<dbReference type="PROSITE" id="PS51843">
    <property type="entry name" value="NR_LBD"/>
    <property type="match status" value="1"/>
</dbReference>
<dbReference type="OMA" id="CEPEPII"/>
<feature type="domain" description="Nuclear receptor" evidence="12">
    <location>
        <begin position="258"/>
        <end position="333"/>
    </location>
</feature>
<dbReference type="CTD" id="20194607"/>
<dbReference type="SMART" id="SM00430">
    <property type="entry name" value="HOLI"/>
    <property type="match status" value="1"/>
</dbReference>
<proteinExistence type="inferred from homology"/>
<dbReference type="GO" id="GO:0004879">
    <property type="term" value="F:nuclear receptor activity"/>
    <property type="evidence" value="ECO:0000318"/>
    <property type="project" value="GO_Central"/>
</dbReference>
<dbReference type="InParanoid" id="T1EDF5"/>
<evidence type="ECO:0000259" key="13">
    <source>
        <dbReference type="PROSITE" id="PS51843"/>
    </source>
</evidence>
<dbReference type="GO" id="GO:0005634">
    <property type="term" value="C:nucleus"/>
    <property type="evidence" value="ECO:0000318"/>
    <property type="project" value="GO_Central"/>
</dbReference>
<keyword evidence="5 10" id="KW-0805">Transcription regulation</keyword>
<evidence type="ECO:0000256" key="9">
    <source>
        <dbReference type="ARBA" id="ARBA00023242"/>
    </source>
</evidence>
<dbReference type="eggNOG" id="KOG3575">
    <property type="taxonomic scope" value="Eukaryota"/>
</dbReference>
<dbReference type="FunFam" id="3.30.50.10:FF:000006">
    <property type="entry name" value="Nuclear receptor subfamily 5 group A member"/>
    <property type="match status" value="1"/>
</dbReference>
<feature type="region of interest" description="Disordered" evidence="11">
    <location>
        <begin position="330"/>
        <end position="380"/>
    </location>
</feature>
<evidence type="ECO:0000256" key="6">
    <source>
        <dbReference type="ARBA" id="ARBA00023125"/>
    </source>
</evidence>
<evidence type="ECO:0000313" key="14">
    <source>
        <dbReference type="EMBL" id="ESN93788.1"/>
    </source>
</evidence>
<dbReference type="InterPro" id="IPR001723">
    <property type="entry name" value="Nuclear_hrmn_rcpt"/>
</dbReference>
<keyword evidence="8 10" id="KW-0675">Receptor</keyword>
<evidence type="ECO:0000256" key="4">
    <source>
        <dbReference type="ARBA" id="ARBA00022833"/>
    </source>
</evidence>
<evidence type="ECO:0000256" key="5">
    <source>
        <dbReference type="ARBA" id="ARBA00023015"/>
    </source>
</evidence>
<dbReference type="PRINTS" id="PR00047">
    <property type="entry name" value="STROIDFINGER"/>
</dbReference>